<reference evidence="3" key="1">
    <citation type="journal article" date="2019" name="Int. J. Syst. Evol. Microbiol.">
        <title>The Global Catalogue of Microorganisms (GCM) 10K type strain sequencing project: providing services to taxonomists for standard genome sequencing and annotation.</title>
        <authorList>
            <consortium name="The Broad Institute Genomics Platform"/>
            <consortium name="The Broad Institute Genome Sequencing Center for Infectious Disease"/>
            <person name="Wu L."/>
            <person name="Ma J."/>
        </authorList>
    </citation>
    <scope>NUCLEOTIDE SEQUENCE [LARGE SCALE GENOMIC DNA]</scope>
    <source>
        <strain evidence="3">JCM 17656</strain>
    </source>
</reference>
<feature type="compositionally biased region" description="Basic and acidic residues" evidence="1">
    <location>
        <begin position="133"/>
        <end position="154"/>
    </location>
</feature>
<evidence type="ECO:0000313" key="3">
    <source>
        <dbReference type="Proteomes" id="UP001500707"/>
    </source>
</evidence>
<feature type="compositionally biased region" description="Gly residues" evidence="1">
    <location>
        <begin position="104"/>
        <end position="116"/>
    </location>
</feature>
<comment type="caution">
    <text evidence="2">The sequence shown here is derived from an EMBL/GenBank/DDBJ whole genome shotgun (WGS) entry which is preliminary data.</text>
</comment>
<evidence type="ECO:0000313" key="2">
    <source>
        <dbReference type="EMBL" id="GAA3543539.1"/>
    </source>
</evidence>
<accession>A0ABP6W3A6</accession>
<organism evidence="2 3">
    <name type="scientific">Streptomyces osmaniensis</name>
    <dbReference type="NCBI Taxonomy" id="593134"/>
    <lineage>
        <taxon>Bacteria</taxon>
        <taxon>Bacillati</taxon>
        <taxon>Actinomycetota</taxon>
        <taxon>Actinomycetes</taxon>
        <taxon>Kitasatosporales</taxon>
        <taxon>Streptomycetaceae</taxon>
        <taxon>Streptomyces</taxon>
    </lineage>
</organism>
<sequence>MLEIGMNAGGHMAIDRGLALSPRRPVTGRRALLLCIVMMLVALLGCSSGDGSGGSGDGTRSTRDGAHGEASSGGGGPSGEGDEDGTTGGDSAGSPGEEGRTWQPGGGSSSGQGGRDWTGDEDGGNDDESSGSSDRDKRDDESSGSSDRDKREDIAWLPWGPKSPTTQATHDARHTYDLLQAGKCQEAMDLVRSWGSDQLSWTVIEGLAGACLAAQGRQDGWHTAVTADEKLSRAGYRPDPGWCKEGDAYATLKRLTAFHRAHSRGKVRLVGNAPGVMACDSGITGVSFALDGTAVRPEEHVTVEGTWPGRPTAIVLSWGDGQSKRIDDDWPEGSTCCERALLWFTFPDDLAGRPSSVRLEVVGEGFSLGYQSPLDVSWPSPAP</sequence>
<protein>
    <recommendedName>
        <fullName evidence="4">Secreted protein</fullName>
    </recommendedName>
</protein>
<proteinExistence type="predicted"/>
<dbReference type="RefSeq" id="WP_346181786.1">
    <property type="nucleotide sequence ID" value="NZ_BAABCE010000005.1"/>
</dbReference>
<keyword evidence="3" id="KW-1185">Reference proteome</keyword>
<feature type="region of interest" description="Disordered" evidence="1">
    <location>
        <begin position="49"/>
        <end position="168"/>
    </location>
</feature>
<feature type="compositionally biased region" description="Acidic residues" evidence="1">
    <location>
        <begin position="119"/>
        <end position="129"/>
    </location>
</feature>
<gene>
    <name evidence="2" type="ORF">GCM10022295_26740</name>
</gene>
<evidence type="ECO:0000256" key="1">
    <source>
        <dbReference type="SAM" id="MobiDB-lite"/>
    </source>
</evidence>
<dbReference type="Proteomes" id="UP001500707">
    <property type="component" value="Unassembled WGS sequence"/>
</dbReference>
<dbReference type="EMBL" id="BAABCE010000005">
    <property type="protein sequence ID" value="GAA3543539.1"/>
    <property type="molecule type" value="Genomic_DNA"/>
</dbReference>
<name>A0ABP6W3A6_9ACTN</name>
<evidence type="ECO:0008006" key="4">
    <source>
        <dbReference type="Google" id="ProtNLM"/>
    </source>
</evidence>